<keyword evidence="2" id="KW-1185">Reference proteome</keyword>
<protein>
    <submittedName>
        <fullName evidence="1">Uncharacterized protein</fullName>
    </submittedName>
</protein>
<name>A0A3M7PKQ1_BRAPC</name>
<evidence type="ECO:0000313" key="1">
    <source>
        <dbReference type="EMBL" id="RMZ99649.1"/>
    </source>
</evidence>
<comment type="caution">
    <text evidence="1">The sequence shown here is derived from an EMBL/GenBank/DDBJ whole genome shotgun (WGS) entry which is preliminary data.</text>
</comment>
<organism evidence="1 2">
    <name type="scientific">Brachionus plicatilis</name>
    <name type="common">Marine rotifer</name>
    <name type="synonym">Brachionus muelleri</name>
    <dbReference type="NCBI Taxonomy" id="10195"/>
    <lineage>
        <taxon>Eukaryota</taxon>
        <taxon>Metazoa</taxon>
        <taxon>Spiralia</taxon>
        <taxon>Gnathifera</taxon>
        <taxon>Rotifera</taxon>
        <taxon>Eurotatoria</taxon>
        <taxon>Monogononta</taxon>
        <taxon>Pseudotrocha</taxon>
        <taxon>Ploima</taxon>
        <taxon>Brachionidae</taxon>
        <taxon>Brachionus</taxon>
    </lineage>
</organism>
<dbReference type="AlphaFoldDB" id="A0A3M7PKQ1"/>
<sequence>MCSRLWRCIIEQGNTFEIQLILFLRKTISIMFSNYLFPSMRFEDKLHFQILDIKYGNQQEIKFNPEKTQFIVIDEKLKDIFLYTYSCLKVPYLSPFH</sequence>
<dbReference type="EMBL" id="REGN01010123">
    <property type="protein sequence ID" value="RMZ99649.1"/>
    <property type="molecule type" value="Genomic_DNA"/>
</dbReference>
<dbReference type="Proteomes" id="UP000276133">
    <property type="component" value="Unassembled WGS sequence"/>
</dbReference>
<accession>A0A3M7PKQ1</accession>
<gene>
    <name evidence="1" type="ORF">BpHYR1_039607</name>
</gene>
<evidence type="ECO:0000313" key="2">
    <source>
        <dbReference type="Proteomes" id="UP000276133"/>
    </source>
</evidence>
<reference evidence="1 2" key="1">
    <citation type="journal article" date="2018" name="Sci. Rep.">
        <title>Genomic signatures of local adaptation to the degree of environmental predictability in rotifers.</title>
        <authorList>
            <person name="Franch-Gras L."/>
            <person name="Hahn C."/>
            <person name="Garcia-Roger E.M."/>
            <person name="Carmona M.J."/>
            <person name="Serra M."/>
            <person name="Gomez A."/>
        </authorList>
    </citation>
    <scope>NUCLEOTIDE SEQUENCE [LARGE SCALE GENOMIC DNA]</scope>
    <source>
        <strain evidence="1">HYR1</strain>
    </source>
</reference>
<proteinExistence type="predicted"/>